<gene>
    <name evidence="3" type="ORF">LCGC14_1745170</name>
</gene>
<dbReference type="InterPro" id="IPR052710">
    <property type="entry name" value="CAAX_protease"/>
</dbReference>
<feature type="transmembrane region" description="Helical" evidence="1">
    <location>
        <begin position="142"/>
        <end position="170"/>
    </location>
</feature>
<feature type="transmembrane region" description="Helical" evidence="1">
    <location>
        <begin position="310"/>
        <end position="328"/>
    </location>
</feature>
<dbReference type="InterPro" id="IPR003675">
    <property type="entry name" value="Rce1/LyrA-like_dom"/>
</dbReference>
<organism evidence="3">
    <name type="scientific">marine sediment metagenome</name>
    <dbReference type="NCBI Taxonomy" id="412755"/>
    <lineage>
        <taxon>unclassified sequences</taxon>
        <taxon>metagenomes</taxon>
        <taxon>ecological metagenomes</taxon>
    </lineage>
</organism>
<feature type="transmembrane region" description="Helical" evidence="1">
    <location>
        <begin position="220"/>
        <end position="241"/>
    </location>
</feature>
<feature type="transmembrane region" description="Helical" evidence="1">
    <location>
        <begin position="423"/>
        <end position="443"/>
    </location>
</feature>
<feature type="transmembrane region" description="Helical" evidence="1">
    <location>
        <begin position="518"/>
        <end position="541"/>
    </location>
</feature>
<keyword evidence="1" id="KW-0812">Transmembrane</keyword>
<proteinExistence type="predicted"/>
<feature type="transmembrane region" description="Helical" evidence="1">
    <location>
        <begin position="553"/>
        <end position="574"/>
    </location>
</feature>
<feature type="transmembrane region" description="Helical" evidence="1">
    <location>
        <begin position="348"/>
        <end position="377"/>
    </location>
</feature>
<keyword evidence="1" id="KW-0472">Membrane</keyword>
<protein>
    <recommendedName>
        <fullName evidence="2">CAAX prenyl protease 2/Lysostaphin resistance protein A-like domain-containing protein</fullName>
    </recommendedName>
</protein>
<feature type="transmembrane region" description="Helical" evidence="1">
    <location>
        <begin position="595"/>
        <end position="621"/>
    </location>
</feature>
<evidence type="ECO:0000259" key="2">
    <source>
        <dbReference type="Pfam" id="PF02517"/>
    </source>
</evidence>
<feature type="transmembrane region" description="Helical" evidence="1">
    <location>
        <begin position="641"/>
        <end position="660"/>
    </location>
</feature>
<accession>A0A0F9K538</accession>
<evidence type="ECO:0000313" key="3">
    <source>
        <dbReference type="EMBL" id="KKM06318.1"/>
    </source>
</evidence>
<feature type="transmembrane region" description="Helical" evidence="1">
    <location>
        <begin position="182"/>
        <end position="200"/>
    </location>
</feature>
<dbReference type="PANTHER" id="PTHR36435">
    <property type="entry name" value="SLR1288 PROTEIN"/>
    <property type="match status" value="1"/>
</dbReference>
<dbReference type="GO" id="GO:0004175">
    <property type="term" value="F:endopeptidase activity"/>
    <property type="evidence" value="ECO:0007669"/>
    <property type="project" value="UniProtKB-ARBA"/>
</dbReference>
<sequence length="740" mass="79477">TLMSEALRQANRGGDSDQLLRRFREAFEARGAAAFRPDAYARRSIWTYAGSWPTGAAGRRMAPAFGAVLAVCILVLVLVSLGSRHQHLGQVQWQAQWLFTFPVRARVIFLARLFEFSVFSVLLWLIVFPLLLAFFWSAGYGVWTALLAPGCTLYVGAVIGAVCVTLETWLRTTFARGRLKNIQAAFTLCGTVGFLALLLLGQAGVMPDAVGKVLAGVPDWLAWSPVGVAALVCLPGVPLWVPLALMAGAGPALAYAATRASERLVRDGLIGSSGAYQGGRGAGSAGAPRTRLLRGVVGKEIRLLLRDRNFMIQTLLVPLVIIAFRVIVMKVHRVDVASLAQQSGAALAFGLGVYVLMFGGFAAIASEGKALWLLYTVPYRLEKVLADKARLWGTVSLVYTVAALGVCWALRPAWDVTSLVNCAMAIVGVYVYGFIAVAIGVMGSDVLADRPQRRIRPGWMFVYMFLAGMYGYAIYTPSIWHKVGQFVLCVLVAYAIWQKMVDRLPYLLDPTASPPRRISLSDGLIVAFAFFALQAVVVGVAGNSKMGVSGGRIVVGYVLAGLIVTWVSGVVFKADGMQGLFAKVRLAKARKLPPPLRRAVLVGVMWGAAACVFALGYLLLIDLIEPLRVMKQQSVQLTEKLFGGAWWALALLAVGAAPLFEEYIFRGMVFRGLHRSTSPAVAVLASAAIFAVIHPPISVVPVFVLGIAAAMSFRRTGVLISPVVAHAIYNAGVIVAGPLI</sequence>
<feature type="transmembrane region" description="Helical" evidence="1">
    <location>
        <begin position="719"/>
        <end position="739"/>
    </location>
</feature>
<dbReference type="AlphaFoldDB" id="A0A0F9K538"/>
<keyword evidence="1" id="KW-1133">Transmembrane helix</keyword>
<dbReference type="GO" id="GO:0080120">
    <property type="term" value="P:CAAX-box protein maturation"/>
    <property type="evidence" value="ECO:0007669"/>
    <property type="project" value="UniProtKB-ARBA"/>
</dbReference>
<dbReference type="Pfam" id="PF02517">
    <property type="entry name" value="Rce1-like"/>
    <property type="match status" value="1"/>
</dbReference>
<feature type="transmembrane region" description="Helical" evidence="1">
    <location>
        <begin position="113"/>
        <end position="136"/>
    </location>
</feature>
<dbReference type="EMBL" id="LAZR01016023">
    <property type="protein sequence ID" value="KKM06318.1"/>
    <property type="molecule type" value="Genomic_DNA"/>
</dbReference>
<feature type="transmembrane region" description="Helical" evidence="1">
    <location>
        <begin position="389"/>
        <end position="411"/>
    </location>
</feature>
<feature type="domain" description="CAAX prenyl protease 2/Lysostaphin resistance protein A-like" evidence="2">
    <location>
        <begin position="646"/>
        <end position="731"/>
    </location>
</feature>
<name>A0A0F9K538_9ZZZZ</name>
<feature type="transmembrane region" description="Helical" evidence="1">
    <location>
        <begin position="681"/>
        <end position="713"/>
    </location>
</feature>
<comment type="caution">
    <text evidence="3">The sequence shown here is derived from an EMBL/GenBank/DDBJ whole genome shotgun (WGS) entry which is preliminary data.</text>
</comment>
<feature type="transmembrane region" description="Helical" evidence="1">
    <location>
        <begin position="61"/>
        <end position="81"/>
    </location>
</feature>
<dbReference type="PANTHER" id="PTHR36435:SF1">
    <property type="entry name" value="CAAX AMINO TERMINAL PROTEASE FAMILY PROTEIN"/>
    <property type="match status" value="1"/>
</dbReference>
<feature type="transmembrane region" description="Helical" evidence="1">
    <location>
        <begin position="455"/>
        <end position="473"/>
    </location>
</feature>
<feature type="non-terminal residue" evidence="3">
    <location>
        <position position="1"/>
    </location>
</feature>
<reference evidence="3" key="1">
    <citation type="journal article" date="2015" name="Nature">
        <title>Complex archaea that bridge the gap between prokaryotes and eukaryotes.</title>
        <authorList>
            <person name="Spang A."/>
            <person name="Saw J.H."/>
            <person name="Jorgensen S.L."/>
            <person name="Zaremba-Niedzwiedzka K."/>
            <person name="Martijn J."/>
            <person name="Lind A.E."/>
            <person name="van Eijk R."/>
            <person name="Schleper C."/>
            <person name="Guy L."/>
            <person name="Ettema T.J."/>
        </authorList>
    </citation>
    <scope>NUCLEOTIDE SEQUENCE</scope>
</reference>
<evidence type="ECO:0000256" key="1">
    <source>
        <dbReference type="SAM" id="Phobius"/>
    </source>
</evidence>